<evidence type="ECO:0000313" key="1">
    <source>
        <dbReference type="EMBL" id="EFG10760.1"/>
    </source>
</evidence>
<dbReference type="SUPFAM" id="SSF48452">
    <property type="entry name" value="TPR-like"/>
    <property type="match status" value="1"/>
</dbReference>
<dbReference type="AlphaFoldDB" id="E2Q2P9"/>
<dbReference type="PRINTS" id="PR00364">
    <property type="entry name" value="DISEASERSIST"/>
</dbReference>
<dbReference type="GeneID" id="93727927"/>
<dbReference type="OrthoDB" id="499349at2"/>
<dbReference type="PANTHER" id="PTHR47691:SF3">
    <property type="entry name" value="HTH-TYPE TRANSCRIPTIONAL REGULATOR RV0890C-RELATED"/>
    <property type="match status" value="1"/>
</dbReference>
<gene>
    <name evidence="1" type="ORF">SCLAV_5693</name>
</gene>
<dbReference type="InterPro" id="IPR027417">
    <property type="entry name" value="P-loop_NTPase"/>
</dbReference>
<keyword evidence="2" id="KW-1185">Reference proteome</keyword>
<dbReference type="RefSeq" id="WP_003962841.1">
    <property type="nucleotide sequence ID" value="NZ_CM000913.1"/>
</dbReference>
<protein>
    <submittedName>
        <fullName evidence="1">Putative regulator</fullName>
    </submittedName>
</protein>
<dbReference type="Proteomes" id="UP000002357">
    <property type="component" value="Chromosome"/>
</dbReference>
<dbReference type="SUPFAM" id="SSF52540">
    <property type="entry name" value="P-loop containing nucleoside triphosphate hydrolases"/>
    <property type="match status" value="1"/>
</dbReference>
<dbReference type="PANTHER" id="PTHR47691">
    <property type="entry name" value="REGULATOR-RELATED"/>
    <property type="match status" value="1"/>
</dbReference>
<dbReference type="Gene3D" id="1.25.40.10">
    <property type="entry name" value="Tetratricopeptide repeat domain"/>
    <property type="match status" value="1"/>
</dbReference>
<reference evidence="1 2" key="1">
    <citation type="journal article" date="2010" name="Genome Biol. Evol.">
        <title>The sequence of a 1.8-mb bacterial linear plasmid reveals a rich evolutionary reservoir of secondary metabolic pathways.</title>
        <authorList>
            <person name="Medema M.H."/>
            <person name="Trefzer A."/>
            <person name="Kovalchuk A."/>
            <person name="van den Berg M."/>
            <person name="Mueller U."/>
            <person name="Heijne W."/>
            <person name="Wu L."/>
            <person name="Alam M.T."/>
            <person name="Ronning C.M."/>
            <person name="Nierman W.C."/>
            <person name="Bovenberg R.A.L."/>
            <person name="Breitling R."/>
            <person name="Takano E."/>
        </authorList>
    </citation>
    <scope>NUCLEOTIDE SEQUENCE [LARGE SCALE GENOMIC DNA]</scope>
    <source>
        <strain evidence="2">ATCC 27064 / DSM 738 / JCM 4710 / NBRC 13307 / NCIMB 12785 / NRRL 3585 / VKM Ac-602</strain>
    </source>
</reference>
<dbReference type="Gene3D" id="3.40.50.300">
    <property type="entry name" value="P-loop containing nucleotide triphosphate hydrolases"/>
    <property type="match status" value="1"/>
</dbReference>
<dbReference type="EMBL" id="CM000913">
    <property type="protein sequence ID" value="EFG10760.1"/>
    <property type="molecule type" value="Genomic_DNA"/>
</dbReference>
<dbReference type="STRING" id="1901.BB341_00125"/>
<sequence>MLGHLPEDTTGFVGRDDELTLLDRALARHRLITLVGCGGVGKSRLALRAARRVREAFRDGVAWAELAPLQGARLLVATVSDACDLSDHTPRTPVDALCEWLADKQILLVLDSCEHLLAPCRDLVGDLLTVVPGLTVLSTGREPLDLHLERVIEVEPLPEDGPEARELLRQRMASARPEPGPYDPVTAARICRRLEGIPLALELAAGQAARTGTAAVAERLASRFEVLRADEGAVVRPERHRTMMTTIGWSHELCTPLERLLWARLTVFRSAFDEGSARAVCAGGPLPAERIGPLLDRLCAASVISAVKVSGGVGIRYRMLDTIREYGRIWLRELAEESPVADRHAGHFLGLAERADAAWLGPEQAHWYRVLDGAHTDLCTALDHLLTAAPGRALRLMGLIGFFWSCCGHLHEARDHLEQILAVHPGNGPDRTRALWALGVAVTLQGEYGTARRIGAACARSARRTGAVEGLLAAAYLRGLIALLTGRPLDADRIAAGALRSAVRDPFSSADGLRCHLVRVFALTGLGRLPEARERARWLRAGCAARGESWTRAYLDYQLSLIALFSGEPAEAAGHARAMLAGKQGIGDSFGIALGLDLLAAALAAAGDGERAGLVYGTGQTFWSTVGHPQRGTPELAGVREQCERSARAGVGDSVYERAFRRGAAADPESGLKAALVPPPG</sequence>
<proteinExistence type="predicted"/>
<organism evidence="1 2">
    <name type="scientific">Streptomyces clavuligerus</name>
    <dbReference type="NCBI Taxonomy" id="1901"/>
    <lineage>
        <taxon>Bacteria</taxon>
        <taxon>Bacillati</taxon>
        <taxon>Actinomycetota</taxon>
        <taxon>Actinomycetes</taxon>
        <taxon>Kitasatosporales</taxon>
        <taxon>Streptomycetaceae</taxon>
        <taxon>Streptomyces</taxon>
    </lineage>
</organism>
<evidence type="ECO:0000313" key="2">
    <source>
        <dbReference type="Proteomes" id="UP000002357"/>
    </source>
</evidence>
<name>E2Q2P9_STRCL</name>
<dbReference type="KEGG" id="sclf:BB341_00125"/>
<accession>E2Q2P9</accession>
<dbReference type="GO" id="GO:0043531">
    <property type="term" value="F:ADP binding"/>
    <property type="evidence" value="ECO:0007669"/>
    <property type="project" value="InterPro"/>
</dbReference>
<dbReference type="InterPro" id="IPR011990">
    <property type="entry name" value="TPR-like_helical_dom_sf"/>
</dbReference>
<dbReference type="eggNOG" id="COG3903">
    <property type="taxonomic scope" value="Bacteria"/>
</dbReference>